<keyword evidence="8" id="KW-0645">Protease</keyword>
<dbReference type="SUPFAM" id="SSF54001">
    <property type="entry name" value="Cysteine proteinases"/>
    <property type="match status" value="1"/>
</dbReference>
<evidence type="ECO:0000256" key="5">
    <source>
        <dbReference type="ARBA" id="ARBA00012759"/>
    </source>
</evidence>
<dbReference type="Gene3D" id="2.30.30.190">
    <property type="entry name" value="CAP Gly-rich-like domain"/>
    <property type="match status" value="2"/>
</dbReference>
<comment type="caution">
    <text evidence="17">The sequence shown here is derived from an EMBL/GenBank/DDBJ whole genome shotgun (WGS) entry which is preliminary data.</text>
</comment>
<keyword evidence="6" id="KW-0963">Cytoplasm</keyword>
<dbReference type="InterPro" id="IPR036859">
    <property type="entry name" value="CAP-Gly_dom_sf"/>
</dbReference>
<dbReference type="SUPFAM" id="SSF74924">
    <property type="entry name" value="Cap-Gly domain"/>
    <property type="match status" value="2"/>
</dbReference>
<evidence type="ECO:0000313" key="18">
    <source>
        <dbReference type="Proteomes" id="UP000281406"/>
    </source>
</evidence>
<evidence type="ECO:0000256" key="2">
    <source>
        <dbReference type="ARBA" id="ARBA00004300"/>
    </source>
</evidence>
<evidence type="ECO:0000256" key="3">
    <source>
        <dbReference type="ARBA" id="ARBA00004556"/>
    </source>
</evidence>
<organism evidence="17 18">
    <name type="scientific">Anabarilius grahami</name>
    <name type="common">Kanglang fish</name>
    <name type="synonym">Barilius grahami</name>
    <dbReference type="NCBI Taxonomy" id="495550"/>
    <lineage>
        <taxon>Eukaryota</taxon>
        <taxon>Metazoa</taxon>
        <taxon>Chordata</taxon>
        <taxon>Craniata</taxon>
        <taxon>Vertebrata</taxon>
        <taxon>Euteleostomi</taxon>
        <taxon>Actinopterygii</taxon>
        <taxon>Neopterygii</taxon>
        <taxon>Teleostei</taxon>
        <taxon>Ostariophysi</taxon>
        <taxon>Cypriniformes</taxon>
        <taxon>Xenocyprididae</taxon>
        <taxon>Xenocypridinae</taxon>
        <taxon>Xenocypridinae incertae sedis</taxon>
        <taxon>Anabarilius</taxon>
    </lineage>
</organism>
<evidence type="ECO:0000256" key="13">
    <source>
        <dbReference type="ARBA" id="ARBA00022833"/>
    </source>
</evidence>
<feature type="domain" description="CAP-Gly" evidence="16">
    <location>
        <begin position="129"/>
        <end position="174"/>
    </location>
</feature>
<evidence type="ECO:0000256" key="12">
    <source>
        <dbReference type="ARBA" id="ARBA00022807"/>
    </source>
</evidence>
<evidence type="ECO:0000256" key="4">
    <source>
        <dbReference type="ARBA" id="ARBA00009085"/>
    </source>
</evidence>
<dbReference type="InterPro" id="IPR000938">
    <property type="entry name" value="CAP-Gly_domain"/>
</dbReference>
<feature type="compositionally biased region" description="Polar residues" evidence="14">
    <location>
        <begin position="192"/>
        <end position="203"/>
    </location>
</feature>
<dbReference type="FunFam" id="2.30.30.190:FF:000021">
    <property type="entry name" value="Cylindromatosis (turban tumor syndrome), like"/>
    <property type="match status" value="1"/>
</dbReference>
<evidence type="ECO:0000256" key="7">
    <source>
        <dbReference type="ARBA" id="ARBA00022553"/>
    </source>
</evidence>
<dbReference type="SMART" id="SM01052">
    <property type="entry name" value="CAP_GLY"/>
    <property type="match status" value="2"/>
</dbReference>
<dbReference type="GO" id="GO:0005813">
    <property type="term" value="C:centrosome"/>
    <property type="evidence" value="ECO:0007669"/>
    <property type="project" value="UniProtKB-SubCell"/>
</dbReference>
<protein>
    <recommendedName>
        <fullName evidence="5">ubiquitinyl hydrolase 1</fullName>
        <ecNumber evidence="5">3.4.19.12</ecNumber>
    </recommendedName>
</protein>
<gene>
    <name evidence="17" type="ORF">DPX16_8337</name>
</gene>
<dbReference type="Gene3D" id="3.90.70.10">
    <property type="entry name" value="Cysteine proteinases"/>
    <property type="match status" value="2"/>
</dbReference>
<dbReference type="InterPro" id="IPR038765">
    <property type="entry name" value="Papain-like_cys_pep_sf"/>
</dbReference>
<dbReference type="EMBL" id="RJVU01000233">
    <property type="protein sequence ID" value="ROL55489.1"/>
    <property type="molecule type" value="Genomic_DNA"/>
</dbReference>
<reference evidence="17 18" key="1">
    <citation type="submission" date="2018-10" db="EMBL/GenBank/DDBJ databases">
        <title>Genome assembly for a Yunnan-Guizhou Plateau 3E fish, Anabarilius grahami (Regan), and its evolutionary and genetic applications.</title>
        <authorList>
            <person name="Jiang W."/>
        </authorList>
    </citation>
    <scope>NUCLEOTIDE SEQUENCE [LARGE SCALE GENOMIC DNA]</scope>
    <source>
        <strain evidence="17">AG-KIZ</strain>
        <tissue evidence="17">Muscle</tissue>
    </source>
</reference>
<dbReference type="GO" id="GO:0046872">
    <property type="term" value="F:metal ion binding"/>
    <property type="evidence" value="ECO:0007669"/>
    <property type="project" value="UniProtKB-KW"/>
</dbReference>
<accession>A0A3N0ZAN0</accession>
<feature type="region of interest" description="Disordered" evidence="14">
    <location>
        <begin position="182"/>
        <end position="204"/>
    </location>
</feature>
<comment type="subcellular location">
    <subcellularLocation>
        <location evidence="2">Cytoplasm</location>
        <location evidence="2">Cytoskeleton</location>
        <location evidence="2">Microtubule organizing center</location>
        <location evidence="2">Centrosome</location>
    </subcellularLocation>
    <subcellularLocation>
        <location evidence="3">Cytoplasm</location>
        <location evidence="3">Perinuclear region</location>
    </subcellularLocation>
</comment>
<keyword evidence="7" id="KW-0597">Phosphoprotein</keyword>
<evidence type="ECO:0000256" key="10">
    <source>
        <dbReference type="ARBA" id="ARBA00022786"/>
    </source>
</evidence>
<keyword evidence="18" id="KW-1185">Reference proteome</keyword>
<dbReference type="PROSITE" id="PS50245">
    <property type="entry name" value="CAP_GLY_2"/>
    <property type="match status" value="2"/>
</dbReference>
<keyword evidence="12" id="KW-0788">Thiol protease</keyword>
<dbReference type="PANTHER" id="PTHR11830">
    <property type="entry name" value="40S RIBOSOMAL PROTEIN S3A"/>
    <property type="match status" value="1"/>
</dbReference>
<comment type="similarity">
    <text evidence="4">Belongs to the peptidase C19 family.</text>
</comment>
<feature type="domain" description="CAP-Gly" evidence="16">
    <location>
        <begin position="310"/>
        <end position="354"/>
    </location>
</feature>
<keyword evidence="13" id="KW-0862">Zinc</keyword>
<dbReference type="GO" id="GO:0004843">
    <property type="term" value="F:cysteine-type deubiquitinase activity"/>
    <property type="evidence" value="ECO:0007669"/>
    <property type="project" value="UniProtKB-EC"/>
</dbReference>
<keyword evidence="11 17" id="KW-0378">Hydrolase</keyword>
<dbReference type="PROSITE" id="PS50235">
    <property type="entry name" value="USP_3"/>
    <property type="match status" value="1"/>
</dbReference>
<dbReference type="OrthoDB" id="6287070at2759"/>
<keyword evidence="10" id="KW-0833">Ubl conjugation pathway</keyword>
<evidence type="ECO:0000256" key="8">
    <source>
        <dbReference type="ARBA" id="ARBA00022670"/>
    </source>
</evidence>
<evidence type="ECO:0000259" key="16">
    <source>
        <dbReference type="PROSITE" id="PS50245"/>
    </source>
</evidence>
<name>A0A3N0ZAN0_ANAGA</name>
<dbReference type="InterPro" id="IPR028889">
    <property type="entry name" value="USP"/>
</dbReference>
<evidence type="ECO:0000313" key="17">
    <source>
        <dbReference type="EMBL" id="ROL55489.1"/>
    </source>
</evidence>
<dbReference type="AlphaFoldDB" id="A0A3N0ZAN0"/>
<evidence type="ECO:0000256" key="14">
    <source>
        <dbReference type="SAM" id="MobiDB-lite"/>
    </source>
</evidence>
<dbReference type="EC" id="3.4.19.12" evidence="5"/>
<evidence type="ECO:0000256" key="1">
    <source>
        <dbReference type="ARBA" id="ARBA00000707"/>
    </source>
</evidence>
<proteinExistence type="inferred from homology"/>
<sequence length="733" mass="82241">MASAENKLYFIITAKPPSPYGFIQAGEICFIDKQQFEARQKRNDTDFLPVIRIGFSIDTPLDKVLLKPLALRSAALLLALDSNEERLLALKDHEALEEASNLSKGCQVYVEYKGQWLKGVIQYIGSIAYSSDPIKGVFFGVELQGEDTGKGQNDGSYLSKTYFACSKNSGIFAPFTRIKPVDRKPSAPPLPTQSSPSMTSTEPLNVGDRVTFFGDKNAHHGMVMAIEDSPGGKIVLISTDKDENGKQGGEMTVPLDCVIKEELLNKDETEKMDTSQSPEMGGVTDSEEISVGSLVQFIVGTKIVYGIIRWIGYLPDYPEKSALLEVEEGIGVSDGTYKGKQYFKCPPQSGLFVKLSCCRPDDRFYAAKEKVFNGHSDKALVSVEEENVPPIRTEDVSKLLIGQMKGIQGHCNSCYMDSALFRQGFVSERSVMNLRKQLQNRERCPTYTTDEKDPEEFLSLIMQEILSLDPPLKLCLSGSRHKEQSCYYYQIFMDYNHHLVLPTVQQLLEHSFFSNSLKLAEVPACLILTMPRSGKSFKMFPKIIPSTELDITGLLADGPQQCVLCGQLANEECAECFRDALFSDTGFKYFCLKCSTQVHSHQQRRRHIPRSLHLPQGFSYSQNSGSDPRTPPREKLELFAVLCIETSHYVSFVKYGPQDTDWIFFDSMADRVGESNGYNIPEVRACPEVGQYLHMSLAQLANQVPREMEGVAKRLFCDGYMYLYQSKTMSLYR</sequence>
<evidence type="ECO:0000259" key="15">
    <source>
        <dbReference type="PROSITE" id="PS50235"/>
    </source>
</evidence>
<feature type="domain" description="USP" evidence="15">
    <location>
        <begin position="405"/>
        <end position="727"/>
    </location>
</feature>
<dbReference type="GO" id="GO:0048471">
    <property type="term" value="C:perinuclear region of cytoplasm"/>
    <property type="evidence" value="ECO:0007669"/>
    <property type="project" value="UniProtKB-SubCell"/>
</dbReference>
<keyword evidence="9" id="KW-0479">Metal-binding</keyword>
<dbReference type="GO" id="GO:0006508">
    <property type="term" value="P:proteolysis"/>
    <property type="evidence" value="ECO:0007669"/>
    <property type="project" value="UniProtKB-KW"/>
</dbReference>
<dbReference type="Proteomes" id="UP000281406">
    <property type="component" value="Unassembled WGS sequence"/>
</dbReference>
<evidence type="ECO:0000256" key="6">
    <source>
        <dbReference type="ARBA" id="ARBA00022490"/>
    </source>
</evidence>
<comment type="catalytic activity">
    <reaction evidence="1">
        <text>Thiol-dependent hydrolysis of ester, thioester, amide, peptide and isopeptide bonds formed by the C-terminal Gly of ubiquitin (a 76-residue protein attached to proteins as an intracellular targeting signal).</text>
        <dbReference type="EC" id="3.4.19.12"/>
    </reaction>
</comment>
<dbReference type="Pfam" id="PF01302">
    <property type="entry name" value="CAP_GLY"/>
    <property type="match status" value="2"/>
</dbReference>
<evidence type="ECO:0000256" key="9">
    <source>
        <dbReference type="ARBA" id="ARBA00022723"/>
    </source>
</evidence>
<evidence type="ECO:0000256" key="11">
    <source>
        <dbReference type="ARBA" id="ARBA00022801"/>
    </source>
</evidence>